<feature type="transmembrane region" description="Helical" evidence="2">
    <location>
        <begin position="163"/>
        <end position="188"/>
    </location>
</feature>
<dbReference type="EMBL" id="JBJKFK010002128">
    <property type="protein sequence ID" value="KAL3311589.1"/>
    <property type="molecule type" value="Genomic_DNA"/>
</dbReference>
<proteinExistence type="predicted"/>
<organism evidence="4 5">
    <name type="scientific">Cichlidogyrus casuarinus</name>
    <dbReference type="NCBI Taxonomy" id="1844966"/>
    <lineage>
        <taxon>Eukaryota</taxon>
        <taxon>Metazoa</taxon>
        <taxon>Spiralia</taxon>
        <taxon>Lophotrochozoa</taxon>
        <taxon>Platyhelminthes</taxon>
        <taxon>Monogenea</taxon>
        <taxon>Monopisthocotylea</taxon>
        <taxon>Dactylogyridea</taxon>
        <taxon>Ancyrocephalidae</taxon>
        <taxon>Cichlidogyrus</taxon>
    </lineage>
</organism>
<keyword evidence="2" id="KW-0472">Membrane</keyword>
<evidence type="ECO:0000259" key="3">
    <source>
        <dbReference type="PROSITE" id="PS50853"/>
    </source>
</evidence>
<protein>
    <recommendedName>
        <fullName evidence="3">Fibronectin type-III domain-containing protein</fullName>
    </recommendedName>
</protein>
<sequence length="488" mass="52798">MVGTDEGSVLLTEPSLPDMPTRLDALNSTATTVGIRWAQGYNGGPKQVFVLRWAKNESPNHSNEIEVPEQEDSISMDYVIRGLTKATTYRVSVASKNELYGSHGFTDYVLATTADRDPVKTGIGEAENAMGDQPLKKGGFGSADNDPLGQSGFNNGSTSSHPFTIILAASIFGAFVFFANLMLVACVIKRRRDKSRLDKVHHLGMSAHMLSKSDGLELCTNPSLTGHQFSNHGDYLLGTPLGYTVGTPIANSSDMLSNGFYTQNPDAVSAKGCVNMMLGMKTPTLAKQYGHGPSSLDGSLEPMLQGVEPMEGSYQGPQDAGLSSRPESGASNAFNYSSLQYQNHMLNQNRQMKFMNDIERVDFNSSGVRPVLVMPDMYRNRPSPARESNKIHYSQLAPPSRQHSGLPSPKSGSPVNQRNSQLIVTPNIGRFPMISPSLGMRAMTTSYHVASQNLGGNAAFSSNEGKIPSDLYLANGIFRNNKECVGRI</sequence>
<feature type="region of interest" description="Disordered" evidence="1">
    <location>
        <begin position="307"/>
        <end position="331"/>
    </location>
</feature>
<dbReference type="Pfam" id="PF00041">
    <property type="entry name" value="fn3"/>
    <property type="match status" value="1"/>
</dbReference>
<evidence type="ECO:0000313" key="5">
    <source>
        <dbReference type="Proteomes" id="UP001626550"/>
    </source>
</evidence>
<evidence type="ECO:0000256" key="1">
    <source>
        <dbReference type="SAM" id="MobiDB-lite"/>
    </source>
</evidence>
<feature type="compositionally biased region" description="Polar residues" evidence="1">
    <location>
        <begin position="401"/>
        <end position="418"/>
    </location>
</feature>
<dbReference type="CDD" id="cd00063">
    <property type="entry name" value="FN3"/>
    <property type="match status" value="1"/>
</dbReference>
<comment type="caution">
    <text evidence="4">The sequence shown here is derived from an EMBL/GenBank/DDBJ whole genome shotgun (WGS) entry which is preliminary data.</text>
</comment>
<evidence type="ECO:0000256" key="2">
    <source>
        <dbReference type="SAM" id="Phobius"/>
    </source>
</evidence>
<keyword evidence="2" id="KW-0812">Transmembrane</keyword>
<keyword evidence="2" id="KW-1133">Transmembrane helix</keyword>
<feature type="region of interest" description="Disordered" evidence="1">
    <location>
        <begin position="130"/>
        <end position="154"/>
    </location>
</feature>
<dbReference type="InterPro" id="IPR036116">
    <property type="entry name" value="FN3_sf"/>
</dbReference>
<keyword evidence="5" id="KW-1185">Reference proteome</keyword>
<name>A0ABD2PWD4_9PLAT</name>
<dbReference type="Gene3D" id="2.60.40.10">
    <property type="entry name" value="Immunoglobulins"/>
    <property type="match status" value="1"/>
</dbReference>
<feature type="region of interest" description="Disordered" evidence="1">
    <location>
        <begin position="397"/>
        <end position="418"/>
    </location>
</feature>
<feature type="domain" description="Fibronectin type-III" evidence="3">
    <location>
        <begin position="19"/>
        <end position="116"/>
    </location>
</feature>
<dbReference type="InterPro" id="IPR013783">
    <property type="entry name" value="Ig-like_fold"/>
</dbReference>
<dbReference type="SMART" id="SM00060">
    <property type="entry name" value="FN3"/>
    <property type="match status" value="1"/>
</dbReference>
<dbReference type="PROSITE" id="PS50853">
    <property type="entry name" value="FN3"/>
    <property type="match status" value="1"/>
</dbReference>
<evidence type="ECO:0000313" key="4">
    <source>
        <dbReference type="EMBL" id="KAL3311589.1"/>
    </source>
</evidence>
<gene>
    <name evidence="4" type="ORF">Ciccas_009831</name>
</gene>
<dbReference type="AlphaFoldDB" id="A0ABD2PWD4"/>
<dbReference type="InterPro" id="IPR003961">
    <property type="entry name" value="FN3_dom"/>
</dbReference>
<dbReference type="Proteomes" id="UP001626550">
    <property type="component" value="Unassembled WGS sequence"/>
</dbReference>
<reference evidence="4 5" key="1">
    <citation type="submission" date="2024-11" db="EMBL/GenBank/DDBJ databases">
        <title>Adaptive evolution of stress response genes in parasites aligns with host niche diversity.</title>
        <authorList>
            <person name="Hahn C."/>
            <person name="Resl P."/>
        </authorList>
    </citation>
    <scope>NUCLEOTIDE SEQUENCE [LARGE SCALE GENOMIC DNA]</scope>
    <source>
        <strain evidence="4">EGGRZ-B1_66</strain>
        <tissue evidence="4">Body</tissue>
    </source>
</reference>
<accession>A0ABD2PWD4</accession>
<dbReference type="SUPFAM" id="SSF49265">
    <property type="entry name" value="Fibronectin type III"/>
    <property type="match status" value="1"/>
</dbReference>